<gene>
    <name evidence="4" type="ORF">DZC73_19335</name>
</gene>
<name>A0A3N7JQE3_9BURK</name>
<dbReference type="InterPro" id="IPR002347">
    <property type="entry name" value="SDR_fam"/>
</dbReference>
<protein>
    <submittedName>
        <fullName evidence="4">SDR family oxidoreductase</fullName>
    </submittedName>
</protein>
<evidence type="ECO:0000313" key="5">
    <source>
        <dbReference type="Proteomes" id="UP000267464"/>
    </source>
</evidence>
<dbReference type="InterPro" id="IPR036291">
    <property type="entry name" value="NAD(P)-bd_dom_sf"/>
</dbReference>
<evidence type="ECO:0000313" key="4">
    <source>
        <dbReference type="EMBL" id="RQP23259.1"/>
    </source>
</evidence>
<dbReference type="GO" id="GO:0016020">
    <property type="term" value="C:membrane"/>
    <property type="evidence" value="ECO:0007669"/>
    <property type="project" value="TreeGrafter"/>
</dbReference>
<dbReference type="PANTHER" id="PTHR44196:SF1">
    <property type="entry name" value="DEHYDROGENASE_REDUCTASE SDR FAMILY MEMBER 7B"/>
    <property type="match status" value="1"/>
</dbReference>
<reference evidence="4 5" key="1">
    <citation type="submission" date="2018-08" db="EMBL/GenBank/DDBJ databases">
        <authorList>
            <person name="Khan S.A."/>
            <person name="Jeon C.O."/>
            <person name="Chun B.H."/>
            <person name="Jeong S.E."/>
        </authorList>
    </citation>
    <scope>NUCLEOTIDE SEQUENCE [LARGE SCALE GENOMIC DNA]</scope>
    <source>
        <strain evidence="4 5">S-16</strain>
    </source>
</reference>
<dbReference type="PANTHER" id="PTHR44196">
    <property type="entry name" value="DEHYDROGENASE/REDUCTASE SDR FAMILY MEMBER 7B"/>
    <property type="match status" value="1"/>
</dbReference>
<accession>A0A3N7JQE3</accession>
<dbReference type="CDD" id="cd05233">
    <property type="entry name" value="SDR_c"/>
    <property type="match status" value="1"/>
</dbReference>
<dbReference type="PRINTS" id="PR00081">
    <property type="entry name" value="GDHRDH"/>
</dbReference>
<dbReference type="Gene3D" id="3.40.50.720">
    <property type="entry name" value="NAD(P)-binding Rossmann-like Domain"/>
    <property type="match status" value="2"/>
</dbReference>
<dbReference type="PRINTS" id="PR00080">
    <property type="entry name" value="SDRFAMILY"/>
</dbReference>
<reference evidence="4 5" key="2">
    <citation type="submission" date="2018-12" db="EMBL/GenBank/DDBJ databases">
        <title>Rhizobacter gummiphilus sp. nov., a rubber-degrading bacterium isolated from the soil of a botanical garden in Japan.</title>
        <authorList>
            <person name="Shunsuke S.S."/>
        </authorList>
    </citation>
    <scope>NUCLEOTIDE SEQUENCE [LARGE SCALE GENOMIC DNA]</scope>
    <source>
        <strain evidence="4 5">S-16</strain>
    </source>
</reference>
<dbReference type="PROSITE" id="PS00061">
    <property type="entry name" value="ADH_SHORT"/>
    <property type="match status" value="1"/>
</dbReference>
<dbReference type="CDD" id="cd05263">
    <property type="entry name" value="MupV_like_SDR_e"/>
    <property type="match status" value="1"/>
</dbReference>
<comment type="similarity">
    <text evidence="1">Belongs to the short-chain dehydrogenases/reductases (SDR) family.</text>
</comment>
<dbReference type="Pfam" id="PF07993">
    <property type="entry name" value="NAD_binding_4"/>
    <property type="match status" value="1"/>
</dbReference>
<evidence type="ECO:0000256" key="2">
    <source>
        <dbReference type="ARBA" id="ARBA00023002"/>
    </source>
</evidence>
<keyword evidence="5" id="KW-1185">Reference proteome</keyword>
<dbReference type="InterPro" id="IPR057313">
    <property type="entry name" value="Maqu_2507-like"/>
</dbReference>
<dbReference type="OrthoDB" id="9810734at2"/>
<dbReference type="AlphaFoldDB" id="A0A3N7JQE3"/>
<dbReference type="GO" id="GO:0016491">
    <property type="term" value="F:oxidoreductase activity"/>
    <property type="evidence" value="ECO:0007669"/>
    <property type="project" value="UniProtKB-KW"/>
</dbReference>
<dbReference type="RefSeq" id="WP_124542008.1">
    <property type="nucleotide sequence ID" value="NZ_QUSW01000005.1"/>
</dbReference>
<evidence type="ECO:0000259" key="3">
    <source>
        <dbReference type="Pfam" id="PF07993"/>
    </source>
</evidence>
<comment type="caution">
    <text evidence="4">The sequence shown here is derived from an EMBL/GenBank/DDBJ whole genome shotgun (WGS) entry which is preliminary data.</text>
</comment>
<dbReference type="EMBL" id="QUSW01000005">
    <property type="protein sequence ID" value="RQP23259.1"/>
    <property type="molecule type" value="Genomic_DNA"/>
</dbReference>
<dbReference type="SUPFAM" id="SSF51735">
    <property type="entry name" value="NAD(P)-binding Rossmann-fold domains"/>
    <property type="match status" value="2"/>
</dbReference>
<dbReference type="Proteomes" id="UP000267464">
    <property type="component" value="Unassembled WGS sequence"/>
</dbReference>
<sequence>MQYFVTGATGFIGKRLVKTLLERRGSTVYFLLRPESEGKVADLLAFWGVSKQRACPVFGDLTTKKLGVAADDIKQLKGQIDHVYHLAAVYDLAADEESQVQVNIEGTRNVVEFAKAIDAGHLHHVSSIAAAGLYEGVFREDMFEEAEGLDHPYFMTKHESEKIVRKESKVPWTVYRPAMVCGDSKTGEMDKIDGPYYFFKLIQRMRQILPPWMPSVGLEGGRVNIVPVDFVVAALDHISHLKTDLNKKCYHLVDPQGYRVGDVLDIFSKAAHAPKMNLFINAALLGFVPKSVKKGLMAIAPVRRVRSAVMKDLGLPEDIFTFVNYPTRFDCRDTEAALKGSGITCPNLKDYAWVIWDYWERHLDPALFIDRTLRGAVQGKVVLVTGGSSGIGLAAAIKFAEAGAITIICARDEAKLEEAKKEIVEKAGKAATVVTYSSDIADEASCKGLVDWLTENYGGVDFLINNAGRSIRRAIESSYDRFHDYERTMQLNYFGCLRVTMGLLPGMVEKRKGHIVNISSIGVLTNAPRFSAYVASKAALDAWTRCASSEYADQGITFTTINMPLVRTPMIAPTKIYNNVPTLSPEEAADMIATACVEKPVRIATRLGISGELLHALLPRVAQIVMNTSFRMFPDSAAAKGDKNAKPTLSPEAIALQQMMRGIHF</sequence>
<organism evidence="4 5">
    <name type="scientific">Piscinibacter terrae</name>
    <dbReference type="NCBI Taxonomy" id="2496871"/>
    <lineage>
        <taxon>Bacteria</taxon>
        <taxon>Pseudomonadati</taxon>
        <taxon>Pseudomonadota</taxon>
        <taxon>Betaproteobacteria</taxon>
        <taxon>Burkholderiales</taxon>
        <taxon>Sphaerotilaceae</taxon>
        <taxon>Piscinibacter</taxon>
    </lineage>
</organism>
<dbReference type="NCBIfam" id="NF005539">
    <property type="entry name" value="PRK07201.1"/>
    <property type="match status" value="1"/>
</dbReference>
<dbReference type="InterPro" id="IPR013120">
    <property type="entry name" value="FAR_NAD-bd"/>
</dbReference>
<feature type="domain" description="Thioester reductase (TE)" evidence="3">
    <location>
        <begin position="5"/>
        <end position="234"/>
    </location>
</feature>
<dbReference type="Pfam" id="PF00106">
    <property type="entry name" value="adh_short"/>
    <property type="match status" value="1"/>
</dbReference>
<proteinExistence type="inferred from homology"/>
<keyword evidence="2" id="KW-0560">Oxidoreductase</keyword>
<dbReference type="InterPro" id="IPR020904">
    <property type="entry name" value="Sc_DH/Rdtase_CS"/>
</dbReference>
<evidence type="ECO:0000256" key="1">
    <source>
        <dbReference type="ARBA" id="ARBA00006484"/>
    </source>
</evidence>